<feature type="chain" id="PRO_5034322790" evidence="1">
    <location>
        <begin position="23"/>
        <end position="153"/>
    </location>
</feature>
<accession>A0A8E2JX86</accession>
<evidence type="ECO:0000313" key="3">
    <source>
        <dbReference type="Proteomes" id="UP000250140"/>
    </source>
</evidence>
<dbReference type="AlphaFoldDB" id="A0A8E2JX86"/>
<proteinExistence type="predicted"/>
<name>A0A8E2JX86_9PEZI</name>
<feature type="signal peptide" evidence="1">
    <location>
        <begin position="1"/>
        <end position="22"/>
    </location>
</feature>
<keyword evidence="3" id="KW-1185">Reference proteome</keyword>
<organism evidence="2 3">
    <name type="scientific">Glonium stellatum</name>
    <dbReference type="NCBI Taxonomy" id="574774"/>
    <lineage>
        <taxon>Eukaryota</taxon>
        <taxon>Fungi</taxon>
        <taxon>Dikarya</taxon>
        <taxon>Ascomycota</taxon>
        <taxon>Pezizomycotina</taxon>
        <taxon>Dothideomycetes</taxon>
        <taxon>Pleosporomycetidae</taxon>
        <taxon>Gloniales</taxon>
        <taxon>Gloniaceae</taxon>
        <taxon>Glonium</taxon>
    </lineage>
</organism>
<evidence type="ECO:0000313" key="2">
    <source>
        <dbReference type="EMBL" id="OCL13055.1"/>
    </source>
</evidence>
<reference evidence="2 3" key="1">
    <citation type="journal article" date="2016" name="Nat. Commun.">
        <title>Ectomycorrhizal ecology is imprinted in the genome of the dominant symbiotic fungus Cenococcum geophilum.</title>
        <authorList>
            <consortium name="DOE Joint Genome Institute"/>
            <person name="Peter M."/>
            <person name="Kohler A."/>
            <person name="Ohm R.A."/>
            <person name="Kuo A."/>
            <person name="Krutzmann J."/>
            <person name="Morin E."/>
            <person name="Arend M."/>
            <person name="Barry K.W."/>
            <person name="Binder M."/>
            <person name="Choi C."/>
            <person name="Clum A."/>
            <person name="Copeland A."/>
            <person name="Grisel N."/>
            <person name="Haridas S."/>
            <person name="Kipfer T."/>
            <person name="LaButti K."/>
            <person name="Lindquist E."/>
            <person name="Lipzen A."/>
            <person name="Maire R."/>
            <person name="Meier B."/>
            <person name="Mihaltcheva S."/>
            <person name="Molinier V."/>
            <person name="Murat C."/>
            <person name="Poggeler S."/>
            <person name="Quandt C.A."/>
            <person name="Sperisen C."/>
            <person name="Tritt A."/>
            <person name="Tisserant E."/>
            <person name="Crous P.W."/>
            <person name="Henrissat B."/>
            <person name="Nehls U."/>
            <person name="Egli S."/>
            <person name="Spatafora J.W."/>
            <person name="Grigoriev I.V."/>
            <person name="Martin F.M."/>
        </authorList>
    </citation>
    <scope>NUCLEOTIDE SEQUENCE [LARGE SCALE GENOMIC DNA]</scope>
    <source>
        <strain evidence="2 3">CBS 207.34</strain>
    </source>
</reference>
<dbReference type="Proteomes" id="UP000250140">
    <property type="component" value="Unassembled WGS sequence"/>
</dbReference>
<evidence type="ECO:0000256" key="1">
    <source>
        <dbReference type="SAM" id="SignalP"/>
    </source>
</evidence>
<dbReference type="EMBL" id="KV748791">
    <property type="protein sequence ID" value="OCL13055.1"/>
    <property type="molecule type" value="Genomic_DNA"/>
</dbReference>
<protein>
    <submittedName>
        <fullName evidence="2">Uncharacterized protein</fullName>
    </submittedName>
</protein>
<keyword evidence="1" id="KW-0732">Signal</keyword>
<gene>
    <name evidence="2" type="ORF">AOQ84DRAFT_352198</name>
</gene>
<sequence>MAEEALLAGILALNEWICYVYAQQRWDIMVPEDTIKRVRERMKVIATVSTDVPLKLQAKTAGGTLIVLEKGQDKNKTDAITSCGSDSSGLASQEIGNEAGFLASWLSLGSFSVDMVISVVMVVNLRYHLLANLIWSTAAIHTLKATRRDAPKG</sequence>